<evidence type="ECO:0000256" key="1">
    <source>
        <dbReference type="ARBA" id="ARBA00004651"/>
    </source>
</evidence>
<dbReference type="EMBL" id="CP096973">
    <property type="protein sequence ID" value="UYO73852.1"/>
    <property type="molecule type" value="Genomic_DNA"/>
</dbReference>
<sequence>MIKKKLLNNTIVSSGLAFLVKVTAAFSSYLLFAVVARYMTANDFGVFSYFFSAAMLAALVGGFGQQMLIVKEIPAAQVHKDKSLEKGVYYFSFVTTAFIALLVSIVLFLTLYYQDKSAVSEVVIYCAVLCFLYSFSQSTIGALRVQNRTLLAIATRDLIWRVLVICLFIAIVSWYVEYNRLLAVFLVMASILFVIVVLHILLISKGASDLRQFKPKFKVKSWLSTSAGLTLVAVISGADLYLYTIVIGRIFENEVVGAFFAALKTAELINLFLMTISLVVAPKLSKAVAEKNIKNLQLECNAAIFLLSIPTLVACLIMLVFAPYFMLIFDSSYVEYDVLMRLLVVGMLINALTGSTVLLFQLSGMHWLQIAFQGGSLIISLMLLPIFAHYMGINGAAISFIISKVMWNLLAVIFIRKRIGVDPTIISLFGTKQVKRSDVLNGLKVKLLNRD</sequence>
<evidence type="ECO:0000256" key="2">
    <source>
        <dbReference type="ARBA" id="ARBA00022475"/>
    </source>
</evidence>
<dbReference type="Pfam" id="PF01943">
    <property type="entry name" value="Polysacc_synt"/>
    <property type="match status" value="1"/>
</dbReference>
<keyword evidence="3 6" id="KW-0812">Transmembrane</keyword>
<dbReference type="Proteomes" id="UP001164935">
    <property type="component" value="Chromosome"/>
</dbReference>
<gene>
    <name evidence="7" type="ORF">M0220_13330</name>
</gene>
<accession>A0AA46YQP7</accession>
<evidence type="ECO:0000256" key="4">
    <source>
        <dbReference type="ARBA" id="ARBA00022989"/>
    </source>
</evidence>
<dbReference type="GO" id="GO:0005886">
    <property type="term" value="C:plasma membrane"/>
    <property type="evidence" value="ECO:0007669"/>
    <property type="project" value="UniProtKB-SubCell"/>
</dbReference>
<dbReference type="AlphaFoldDB" id="A0AA46YQP7"/>
<feature type="transmembrane region" description="Helical" evidence="6">
    <location>
        <begin position="302"/>
        <end position="326"/>
    </location>
</feature>
<organism evidence="7 8">
    <name type="scientific">Halomonas qinghailakensis</name>
    <dbReference type="NCBI Taxonomy" id="2937790"/>
    <lineage>
        <taxon>Bacteria</taxon>
        <taxon>Pseudomonadati</taxon>
        <taxon>Pseudomonadota</taxon>
        <taxon>Gammaproteobacteria</taxon>
        <taxon>Oceanospirillales</taxon>
        <taxon>Halomonadaceae</taxon>
        <taxon>Halomonas</taxon>
    </lineage>
</organism>
<keyword evidence="4 6" id="KW-1133">Transmembrane helix</keyword>
<keyword evidence="2" id="KW-1003">Cell membrane</keyword>
<comment type="subcellular location">
    <subcellularLocation>
        <location evidence="1">Cell membrane</location>
        <topology evidence="1">Multi-pass membrane protein</topology>
    </subcellularLocation>
</comment>
<dbReference type="PANTHER" id="PTHR30250:SF11">
    <property type="entry name" value="O-ANTIGEN TRANSPORTER-RELATED"/>
    <property type="match status" value="1"/>
</dbReference>
<reference evidence="7" key="1">
    <citation type="submission" date="2022-05" db="EMBL/GenBank/DDBJ databases">
        <title>Complete sequence of a novel PHA-producing Halomonas strain.</title>
        <authorList>
            <person name="Zheng Z."/>
        </authorList>
    </citation>
    <scope>NUCLEOTIDE SEQUENCE</scope>
    <source>
        <strain evidence="7">ZZQ-149</strain>
    </source>
</reference>
<dbReference type="PANTHER" id="PTHR30250">
    <property type="entry name" value="PST FAMILY PREDICTED COLANIC ACID TRANSPORTER"/>
    <property type="match status" value="1"/>
</dbReference>
<feature type="transmembrane region" description="Helical" evidence="6">
    <location>
        <begin position="396"/>
        <end position="415"/>
    </location>
</feature>
<evidence type="ECO:0000313" key="7">
    <source>
        <dbReference type="EMBL" id="UYO73852.1"/>
    </source>
</evidence>
<evidence type="ECO:0000256" key="6">
    <source>
        <dbReference type="SAM" id="Phobius"/>
    </source>
</evidence>
<feature type="transmembrane region" description="Helical" evidence="6">
    <location>
        <begin position="88"/>
        <end position="110"/>
    </location>
</feature>
<feature type="transmembrane region" description="Helical" evidence="6">
    <location>
        <begin position="182"/>
        <end position="202"/>
    </location>
</feature>
<feature type="transmembrane region" description="Helical" evidence="6">
    <location>
        <begin position="255"/>
        <end position="281"/>
    </location>
</feature>
<evidence type="ECO:0000256" key="3">
    <source>
        <dbReference type="ARBA" id="ARBA00022692"/>
    </source>
</evidence>
<dbReference type="InterPro" id="IPR002797">
    <property type="entry name" value="Polysacc_synth"/>
</dbReference>
<proteinExistence type="predicted"/>
<keyword evidence="8" id="KW-1185">Reference proteome</keyword>
<feature type="transmembrane region" description="Helical" evidence="6">
    <location>
        <begin position="47"/>
        <end position="68"/>
    </location>
</feature>
<feature type="transmembrane region" description="Helical" evidence="6">
    <location>
        <begin position="367"/>
        <end position="390"/>
    </location>
</feature>
<keyword evidence="5 6" id="KW-0472">Membrane</keyword>
<dbReference type="RefSeq" id="WP_264017889.1">
    <property type="nucleotide sequence ID" value="NZ_CP096973.1"/>
</dbReference>
<protein>
    <submittedName>
        <fullName evidence="7">Oligosaccharide flippase family protein</fullName>
    </submittedName>
</protein>
<name>A0AA46YQP7_9GAMM</name>
<evidence type="ECO:0000313" key="8">
    <source>
        <dbReference type="Proteomes" id="UP001164935"/>
    </source>
</evidence>
<dbReference type="InterPro" id="IPR050833">
    <property type="entry name" value="Poly_Biosynth_Transport"/>
</dbReference>
<feature type="transmembrane region" description="Helical" evidence="6">
    <location>
        <begin position="338"/>
        <end position="360"/>
    </location>
</feature>
<evidence type="ECO:0000256" key="5">
    <source>
        <dbReference type="ARBA" id="ARBA00023136"/>
    </source>
</evidence>
<feature type="transmembrane region" description="Helical" evidence="6">
    <location>
        <begin position="12"/>
        <end position="35"/>
    </location>
</feature>
<dbReference type="KEGG" id="hqn:M0220_13330"/>
<feature type="transmembrane region" description="Helical" evidence="6">
    <location>
        <begin position="222"/>
        <end position="243"/>
    </location>
</feature>
<feature type="transmembrane region" description="Helical" evidence="6">
    <location>
        <begin position="158"/>
        <end position="176"/>
    </location>
</feature>
<feature type="transmembrane region" description="Helical" evidence="6">
    <location>
        <begin position="122"/>
        <end position="146"/>
    </location>
</feature>